<dbReference type="AlphaFoldDB" id="A0A2W7CPP9"/>
<dbReference type="Proteomes" id="UP000248616">
    <property type="component" value="Unassembled WGS sequence"/>
</dbReference>
<name>A0A2W7CPP9_9HYPH</name>
<reference evidence="2" key="1">
    <citation type="submission" date="2017-03" db="EMBL/GenBank/DDBJ databases">
        <authorList>
            <person name="Safronova V.I."/>
            <person name="Sazanova A.L."/>
            <person name="Chirak E.R."/>
        </authorList>
    </citation>
    <scope>NUCLEOTIDE SEQUENCE [LARGE SCALE GENOMIC DNA]</scope>
    <source>
        <strain evidence="2">Ach-343</strain>
    </source>
</reference>
<accession>A0A2W7CPP9</accession>
<sequence length="339" mass="36730">MALSLRVLSASEALASVTVGLSIQGSPEAVRRALIAAHLHAACDADGARDGHGVFTGRLTDMIETNLGGLIAPAEARPLANKVLEALEETGDLWRSPGGYWKSTPPRTVALSDSVSFLLGALPPGGFVAAGVMRYANAGVTQMVVQSFDDWLGRTEPIGVWLGKALKIYRPRLQQATMPADHLEVYAPDQAVQQSRSRWINAREVELAGVSLRLCRAQAKPTSLYNRPYYLGEFEPTADGLLLRRAATVGHGHARRFRFAYDDALRATRTLNARRDNDLVQVTLAKDLPMEEARVLALGWECDGTTPRSVRSMAFPVRAMPFVAHALGRLGIKLRGGAL</sequence>
<protein>
    <submittedName>
        <fullName evidence="1">Uncharacterized protein</fullName>
    </submittedName>
</protein>
<dbReference type="RefSeq" id="WP_111544211.1">
    <property type="nucleotide sequence ID" value="NZ_MZXV01000026.1"/>
</dbReference>
<keyword evidence="2" id="KW-1185">Reference proteome</keyword>
<proteinExistence type="predicted"/>
<organism evidence="1 2">
    <name type="scientific">Mesorhizobium kowhaii</name>
    <dbReference type="NCBI Taxonomy" id="1300272"/>
    <lineage>
        <taxon>Bacteria</taxon>
        <taxon>Pseudomonadati</taxon>
        <taxon>Pseudomonadota</taxon>
        <taxon>Alphaproteobacteria</taxon>
        <taxon>Hyphomicrobiales</taxon>
        <taxon>Phyllobacteriaceae</taxon>
        <taxon>Mesorhizobium</taxon>
    </lineage>
</organism>
<gene>
    <name evidence="1" type="ORF">B5V02_10745</name>
</gene>
<dbReference type="EMBL" id="MZXV01000026">
    <property type="protein sequence ID" value="PZV38523.1"/>
    <property type="molecule type" value="Genomic_DNA"/>
</dbReference>
<evidence type="ECO:0000313" key="1">
    <source>
        <dbReference type="EMBL" id="PZV38523.1"/>
    </source>
</evidence>
<comment type="caution">
    <text evidence="1">The sequence shown here is derived from an EMBL/GenBank/DDBJ whole genome shotgun (WGS) entry which is preliminary data.</text>
</comment>
<evidence type="ECO:0000313" key="2">
    <source>
        <dbReference type="Proteomes" id="UP000248616"/>
    </source>
</evidence>